<dbReference type="InterPro" id="IPR000626">
    <property type="entry name" value="Ubiquitin-like_dom"/>
</dbReference>
<feature type="domain" description="CAP-Gly" evidence="5">
    <location>
        <begin position="181"/>
        <end position="225"/>
    </location>
</feature>
<dbReference type="GO" id="GO:0035371">
    <property type="term" value="C:microtubule plus-end"/>
    <property type="evidence" value="ECO:0007669"/>
    <property type="project" value="TreeGrafter"/>
</dbReference>
<evidence type="ECO:0000256" key="3">
    <source>
        <dbReference type="ARBA" id="ARBA00023186"/>
    </source>
</evidence>
<dbReference type="PROSITE" id="PS50245">
    <property type="entry name" value="CAP_GLY_2"/>
    <property type="match status" value="1"/>
</dbReference>
<dbReference type="Proteomes" id="UP000286134">
    <property type="component" value="Unassembled WGS sequence"/>
</dbReference>
<dbReference type="SUPFAM" id="SSF54236">
    <property type="entry name" value="Ubiquitin-like"/>
    <property type="match status" value="1"/>
</dbReference>
<dbReference type="PANTHER" id="PTHR18916:SF85">
    <property type="entry name" value="TUBULIN-FOLDING COFACTOR B"/>
    <property type="match status" value="1"/>
</dbReference>
<dbReference type="InterPro" id="IPR000938">
    <property type="entry name" value="CAP-Gly_domain"/>
</dbReference>
<dbReference type="Gene3D" id="3.10.20.90">
    <property type="entry name" value="Phosphatidylinositol 3-kinase Catalytic Subunit, Chain A, domain 1"/>
    <property type="match status" value="1"/>
</dbReference>
<evidence type="ECO:0000256" key="2">
    <source>
        <dbReference type="ARBA" id="ARBA00022490"/>
    </source>
</evidence>
<keyword evidence="7" id="KW-1185">Reference proteome</keyword>
<evidence type="ECO:0000259" key="5">
    <source>
        <dbReference type="PROSITE" id="PS50245"/>
    </source>
</evidence>
<organism evidence="6 7">
    <name type="scientific">Erysiphe neolycopersici</name>
    <dbReference type="NCBI Taxonomy" id="212602"/>
    <lineage>
        <taxon>Eukaryota</taxon>
        <taxon>Fungi</taxon>
        <taxon>Dikarya</taxon>
        <taxon>Ascomycota</taxon>
        <taxon>Pezizomycotina</taxon>
        <taxon>Leotiomycetes</taxon>
        <taxon>Erysiphales</taxon>
        <taxon>Erysiphaceae</taxon>
        <taxon>Erysiphe</taxon>
    </lineage>
</organism>
<dbReference type="Pfam" id="PF14560">
    <property type="entry name" value="Ubiquitin_2"/>
    <property type="match status" value="1"/>
</dbReference>
<dbReference type="EMBL" id="MCFK01007680">
    <property type="protein sequence ID" value="RKF57103.1"/>
    <property type="molecule type" value="Genomic_DNA"/>
</dbReference>
<dbReference type="STRING" id="212602.A0A420HI63"/>
<dbReference type="OrthoDB" id="5295208at2759"/>
<comment type="caution">
    <text evidence="6">The sequence shown here is derived from an EMBL/GenBank/DDBJ whole genome shotgun (WGS) entry which is preliminary data.</text>
</comment>
<sequence length="247" mass="27812">MSIATKGDIPLQIISDNSSSERRINPSWTITQLKVKLEPVTGIPSSSQELNLRMRGKSPVTIISNDEDHTSLEAFFLIPYSEIHVKDLRPVSMRPNYTDTSQVSKFEISSDQYEKLTDSVLAWKKANKLGRFDPSAPQSEDKVKQVIEREIKDRNIEVGRRCRIDGEGVKRGTVMYVGEVEEISSGIGKWIGIKLDEPIGKNDGSLKGKRYWGNDGDSKSGIFVRPQRVEIGDFPVLDDLNDEMEEI</sequence>
<name>A0A420HI63_9PEZI</name>
<dbReference type="InterPro" id="IPR036859">
    <property type="entry name" value="CAP-Gly_dom_sf"/>
</dbReference>
<dbReference type="Gene3D" id="2.30.30.190">
    <property type="entry name" value="CAP Gly-rich-like domain"/>
    <property type="match status" value="1"/>
</dbReference>
<dbReference type="GO" id="GO:0031122">
    <property type="term" value="P:cytoplasmic microtubule organization"/>
    <property type="evidence" value="ECO:0007669"/>
    <property type="project" value="TreeGrafter"/>
</dbReference>
<dbReference type="AlphaFoldDB" id="A0A420HI63"/>
<protein>
    <submittedName>
        <fullName evidence="6">Cell polarity protein alp11</fullName>
    </submittedName>
</protein>
<dbReference type="SUPFAM" id="SSF74924">
    <property type="entry name" value="Cap-Gly domain"/>
    <property type="match status" value="1"/>
</dbReference>
<keyword evidence="3" id="KW-0143">Chaperone</keyword>
<reference evidence="6 7" key="1">
    <citation type="journal article" date="2018" name="BMC Genomics">
        <title>Comparative genome analyses reveal sequence features reflecting distinct modes of host-adaptation between dicot and monocot powdery mildew.</title>
        <authorList>
            <person name="Wu Y."/>
            <person name="Ma X."/>
            <person name="Pan Z."/>
            <person name="Kale S.D."/>
            <person name="Song Y."/>
            <person name="King H."/>
            <person name="Zhang Q."/>
            <person name="Presley C."/>
            <person name="Deng X."/>
            <person name="Wei C.I."/>
            <person name="Xiao S."/>
        </authorList>
    </citation>
    <scope>NUCLEOTIDE SEQUENCE [LARGE SCALE GENOMIC DNA]</scope>
    <source>
        <strain evidence="6">UMSG2</strain>
    </source>
</reference>
<evidence type="ECO:0000313" key="6">
    <source>
        <dbReference type="EMBL" id="RKF57103.1"/>
    </source>
</evidence>
<dbReference type="PANTHER" id="PTHR18916">
    <property type="entry name" value="DYNACTIN 1-RELATED MICROTUBULE-BINDING"/>
    <property type="match status" value="1"/>
</dbReference>
<evidence type="ECO:0000313" key="7">
    <source>
        <dbReference type="Proteomes" id="UP000286134"/>
    </source>
</evidence>
<gene>
    <name evidence="6" type="ORF">OnM2_076022</name>
</gene>
<dbReference type="GO" id="GO:0005634">
    <property type="term" value="C:nucleus"/>
    <property type="evidence" value="ECO:0007669"/>
    <property type="project" value="TreeGrafter"/>
</dbReference>
<dbReference type="Pfam" id="PF01302">
    <property type="entry name" value="CAP_GLY"/>
    <property type="match status" value="1"/>
</dbReference>
<dbReference type="GO" id="GO:0051010">
    <property type="term" value="F:microtubule plus-end binding"/>
    <property type="evidence" value="ECO:0007669"/>
    <property type="project" value="TreeGrafter"/>
</dbReference>
<dbReference type="InterPro" id="IPR029071">
    <property type="entry name" value="Ubiquitin-like_domsf"/>
</dbReference>
<evidence type="ECO:0000256" key="1">
    <source>
        <dbReference type="ARBA" id="ARBA00004496"/>
    </source>
</evidence>
<proteinExistence type="inferred from homology"/>
<dbReference type="SMART" id="SM01052">
    <property type="entry name" value="CAP_GLY"/>
    <property type="match status" value="1"/>
</dbReference>
<dbReference type="GO" id="GO:0005938">
    <property type="term" value="C:cell cortex"/>
    <property type="evidence" value="ECO:0007669"/>
    <property type="project" value="TreeGrafter"/>
</dbReference>
<evidence type="ECO:0000256" key="4">
    <source>
        <dbReference type="ARBA" id="ARBA00025779"/>
    </source>
</evidence>
<comment type="subcellular location">
    <subcellularLocation>
        <location evidence="1">Cytoplasm</location>
    </subcellularLocation>
</comment>
<accession>A0A420HI63</accession>
<comment type="similarity">
    <text evidence="4">Belongs to the TBCB family.</text>
</comment>
<keyword evidence="2" id="KW-0963">Cytoplasm</keyword>